<feature type="domain" description="ATP-grasp" evidence="2">
    <location>
        <begin position="696"/>
        <end position="916"/>
    </location>
</feature>
<dbReference type="SMART" id="SM00881">
    <property type="entry name" value="CoA_binding"/>
    <property type="match status" value="1"/>
</dbReference>
<comment type="caution">
    <text evidence="4">The sequence shown here is derived from an EMBL/GenBank/DDBJ whole genome shotgun (WGS) entry which is preliminary data.</text>
</comment>
<dbReference type="PANTHER" id="PTHR42793:SF1">
    <property type="entry name" value="PEPTIDYL-LYSINE N-ACETYLTRANSFERASE PATZ"/>
    <property type="match status" value="1"/>
</dbReference>
<name>A0AAE3YGC5_9MICC</name>
<dbReference type="CDD" id="cd04301">
    <property type="entry name" value="NAT_SF"/>
    <property type="match status" value="1"/>
</dbReference>
<dbReference type="Gene3D" id="3.30.470.20">
    <property type="entry name" value="ATP-grasp fold, B domain"/>
    <property type="match status" value="1"/>
</dbReference>
<evidence type="ECO:0000313" key="5">
    <source>
        <dbReference type="Proteomes" id="UP001247307"/>
    </source>
</evidence>
<keyword evidence="1" id="KW-0067">ATP-binding</keyword>
<dbReference type="SUPFAM" id="SSF55729">
    <property type="entry name" value="Acyl-CoA N-acyltransferases (Nat)"/>
    <property type="match status" value="1"/>
</dbReference>
<dbReference type="InterPro" id="IPR000182">
    <property type="entry name" value="GNAT_dom"/>
</dbReference>
<dbReference type="PROSITE" id="PS50975">
    <property type="entry name" value="ATP_GRASP"/>
    <property type="match status" value="1"/>
</dbReference>
<reference evidence="4" key="1">
    <citation type="submission" date="2023-07" db="EMBL/GenBank/DDBJ databases">
        <title>Sequencing the genomes of 1000 actinobacteria strains.</title>
        <authorList>
            <person name="Klenk H.-P."/>
        </authorList>
    </citation>
    <scope>NUCLEOTIDE SEQUENCE</scope>
    <source>
        <strain evidence="4">DSM 13988</strain>
    </source>
</reference>
<dbReference type="InterPro" id="IPR011761">
    <property type="entry name" value="ATP-grasp"/>
</dbReference>
<dbReference type="AlphaFoldDB" id="A0AAE3YGC5"/>
<dbReference type="PROSITE" id="PS51186">
    <property type="entry name" value="GNAT"/>
    <property type="match status" value="1"/>
</dbReference>
<dbReference type="Pfam" id="PF13549">
    <property type="entry name" value="ATP-grasp_5"/>
    <property type="match status" value="1"/>
</dbReference>
<dbReference type="RefSeq" id="WP_309848862.1">
    <property type="nucleotide sequence ID" value="NZ_BAAAIU010000004.1"/>
</dbReference>
<proteinExistence type="predicted"/>
<keyword evidence="1" id="KW-0547">Nucleotide-binding</keyword>
<dbReference type="Pfam" id="PF13607">
    <property type="entry name" value="Succ_CoA_lig"/>
    <property type="match status" value="1"/>
</dbReference>
<dbReference type="InterPro" id="IPR036291">
    <property type="entry name" value="NAD(P)-bd_dom_sf"/>
</dbReference>
<evidence type="ECO:0000259" key="3">
    <source>
        <dbReference type="PROSITE" id="PS51186"/>
    </source>
</evidence>
<dbReference type="Pfam" id="PF13302">
    <property type="entry name" value="Acetyltransf_3"/>
    <property type="match status" value="1"/>
</dbReference>
<dbReference type="PANTHER" id="PTHR42793">
    <property type="entry name" value="COA BINDING DOMAIN CONTAINING PROTEIN"/>
    <property type="match status" value="1"/>
</dbReference>
<dbReference type="InterPro" id="IPR013815">
    <property type="entry name" value="ATP_grasp_subdomain_1"/>
</dbReference>
<dbReference type="Gene3D" id="3.40.50.720">
    <property type="entry name" value="NAD(P)-binding Rossmann-like Domain"/>
    <property type="match status" value="1"/>
</dbReference>
<gene>
    <name evidence="4" type="ORF">J2S35_000211</name>
</gene>
<dbReference type="GO" id="GO:0016747">
    <property type="term" value="F:acyltransferase activity, transferring groups other than amino-acyl groups"/>
    <property type="evidence" value="ECO:0007669"/>
    <property type="project" value="InterPro"/>
</dbReference>
<dbReference type="Gene3D" id="3.40.630.30">
    <property type="match status" value="1"/>
</dbReference>
<dbReference type="GO" id="GO:0046872">
    <property type="term" value="F:metal ion binding"/>
    <property type="evidence" value="ECO:0007669"/>
    <property type="project" value="InterPro"/>
</dbReference>
<dbReference type="InterPro" id="IPR003781">
    <property type="entry name" value="CoA-bd"/>
</dbReference>
<dbReference type="EMBL" id="JAVDUI010000001">
    <property type="protein sequence ID" value="MDR6891271.1"/>
    <property type="molecule type" value="Genomic_DNA"/>
</dbReference>
<sequence>MAKRSRTPDYPAHWEADVVLRDGSTARLRPIVPDDADALQRFHVGQSESSIYLRFFTYKARLSSKELARFTQVDYVDRVAFVMTRTERIVGIGRYDRLPEDPDSAEVAFNIADAFHGKGLGSILLEHLAAAACERGIERFTAEVLPENRQMLKVFIDAGYEVSRRFDDGVIAVEFDVAATPKSLEVMASREQRAESSSVAEILTPRSVAVIGASRTWGSLGQRVLESVLESGFTGPVYAVNPETLELGGRLSYTTVEEIPDPVDLALVVVPRSSLRSVVEQCGRKGVKSAVILTDSALGDDEAHRRTIAAIVKTARRYGMRIVGPASLGVLNTDPERPLNASVANSLPLAGPVALFAQSAAIGVMLYAEMGHRNVGISAFFSAGHRADLSGNDAMQYFESDPRSRAVGLFLESIGNPRKFARISRRLSASKPVVVAKSHVMGFRLQDGHTFGQTQAPPRAFEAMLRQSGIIRVTSNEELVRVMAFLATQPVPRGPRVGILTNSAPLGRVVADAAALAGLEVAESVSDVDFSRGLSRVLPALTRRLEELMSEVDAVIVALLPVVGLTTERLAEAIHAAGRATGVPVVASFAGIVDQGVRTEGVLPVSAPAPDAPEAGDDPDLALAPAQPGLPTYSSPASAVRVLSLASRYGAWRAEDRGEFVQVEDADPSRTQAALQAALTRGNGGDLSQLTPEETHEALAGYGLSVLPAVGFRTKDEAAAAAADIGYPVVIKPLDASLRHRLDLGSVVLNIETEAALRLAVDQIRSVLKRYLPEGEQPVLEVQAMADPGQACLVRAVEDPLLGPILSFALAGDSADLLDDWAFAATPMTDVDVHDLVRRPRASARLRRDPRLGPADIAALEDLVRRVAALKDAHPELARLEINPVLVHGTGATVLEATLWAANPSRRRDSARRALRDG</sequence>
<dbReference type="GO" id="GO:0005524">
    <property type="term" value="F:ATP binding"/>
    <property type="evidence" value="ECO:0007669"/>
    <property type="project" value="UniProtKB-UniRule"/>
</dbReference>
<dbReference type="InterPro" id="IPR032875">
    <property type="entry name" value="Succ_CoA_lig_flav_dom"/>
</dbReference>
<dbReference type="SUPFAM" id="SSF56059">
    <property type="entry name" value="Glutathione synthetase ATP-binding domain-like"/>
    <property type="match status" value="1"/>
</dbReference>
<dbReference type="Gene3D" id="3.30.1490.20">
    <property type="entry name" value="ATP-grasp fold, A domain"/>
    <property type="match status" value="1"/>
</dbReference>
<evidence type="ECO:0000259" key="2">
    <source>
        <dbReference type="PROSITE" id="PS50975"/>
    </source>
</evidence>
<dbReference type="SUPFAM" id="SSF52210">
    <property type="entry name" value="Succinyl-CoA synthetase domains"/>
    <property type="match status" value="2"/>
</dbReference>
<dbReference type="InterPro" id="IPR016181">
    <property type="entry name" value="Acyl_CoA_acyltransferase"/>
</dbReference>
<dbReference type="InterPro" id="IPR016102">
    <property type="entry name" value="Succinyl-CoA_synth-like"/>
</dbReference>
<dbReference type="Gene3D" id="3.40.50.261">
    <property type="entry name" value="Succinyl-CoA synthetase domains"/>
    <property type="match status" value="2"/>
</dbReference>
<evidence type="ECO:0000313" key="4">
    <source>
        <dbReference type="EMBL" id="MDR6891271.1"/>
    </source>
</evidence>
<evidence type="ECO:0000256" key="1">
    <source>
        <dbReference type="PROSITE-ProRule" id="PRU00409"/>
    </source>
</evidence>
<feature type="domain" description="N-acetyltransferase" evidence="3">
    <location>
        <begin position="26"/>
        <end position="180"/>
    </location>
</feature>
<dbReference type="SUPFAM" id="SSF51735">
    <property type="entry name" value="NAD(P)-binding Rossmann-fold domains"/>
    <property type="match status" value="1"/>
</dbReference>
<protein>
    <submittedName>
        <fullName evidence="4">Acyl-CoA synthetase (NDP forming)/RimJ/RimL family protein N-acetyltransferase</fullName>
    </submittedName>
</protein>
<keyword evidence="5" id="KW-1185">Reference proteome</keyword>
<accession>A0AAE3YGC5</accession>
<dbReference type="Proteomes" id="UP001247307">
    <property type="component" value="Unassembled WGS sequence"/>
</dbReference>
<dbReference type="Pfam" id="PF13380">
    <property type="entry name" value="CoA_binding_2"/>
    <property type="match status" value="1"/>
</dbReference>
<organism evidence="4 5">
    <name type="scientific">Falsarthrobacter nasiphocae</name>
    <dbReference type="NCBI Taxonomy" id="189863"/>
    <lineage>
        <taxon>Bacteria</taxon>
        <taxon>Bacillati</taxon>
        <taxon>Actinomycetota</taxon>
        <taxon>Actinomycetes</taxon>
        <taxon>Micrococcales</taxon>
        <taxon>Micrococcaceae</taxon>
        <taxon>Falsarthrobacter</taxon>
    </lineage>
</organism>